<name>A0A921FUB4_9BIFI</name>
<organism evidence="2 3">
    <name type="scientific">Aeriscardovia aeriphila</name>
    <dbReference type="NCBI Taxonomy" id="218139"/>
    <lineage>
        <taxon>Bacteria</taxon>
        <taxon>Bacillati</taxon>
        <taxon>Actinomycetota</taxon>
        <taxon>Actinomycetes</taxon>
        <taxon>Bifidobacteriales</taxon>
        <taxon>Bifidobacteriaceae</taxon>
        <taxon>Aeriscardovia</taxon>
    </lineage>
</organism>
<dbReference type="EMBL" id="DYWK01000001">
    <property type="protein sequence ID" value="HJF17577.1"/>
    <property type="molecule type" value="Genomic_DNA"/>
</dbReference>
<protein>
    <submittedName>
        <fullName evidence="2">Tetratricopeptide repeat protein</fullName>
    </submittedName>
</protein>
<dbReference type="SUPFAM" id="SSF48452">
    <property type="entry name" value="TPR-like"/>
    <property type="match status" value="1"/>
</dbReference>
<evidence type="ECO:0000256" key="1">
    <source>
        <dbReference type="SAM" id="MobiDB-lite"/>
    </source>
</evidence>
<dbReference type="Pfam" id="PF14561">
    <property type="entry name" value="TPR_20"/>
    <property type="match status" value="1"/>
</dbReference>
<dbReference type="AlphaFoldDB" id="A0A921FUB4"/>
<reference evidence="2" key="1">
    <citation type="journal article" date="2021" name="PeerJ">
        <title>Extensive microbial diversity within the chicken gut microbiome revealed by metagenomics and culture.</title>
        <authorList>
            <person name="Gilroy R."/>
            <person name="Ravi A."/>
            <person name="Getino M."/>
            <person name="Pursley I."/>
            <person name="Horton D.L."/>
            <person name="Alikhan N.F."/>
            <person name="Baker D."/>
            <person name="Gharbi K."/>
            <person name="Hall N."/>
            <person name="Watson M."/>
            <person name="Adriaenssens E.M."/>
            <person name="Foster-Nyarko E."/>
            <person name="Jarju S."/>
            <person name="Secka A."/>
            <person name="Antonio M."/>
            <person name="Oren A."/>
            <person name="Chaudhuri R.R."/>
            <person name="La Ragione R."/>
            <person name="Hildebrand F."/>
            <person name="Pallen M.J."/>
        </authorList>
    </citation>
    <scope>NUCLEOTIDE SEQUENCE</scope>
    <source>
        <strain evidence="2">578</strain>
    </source>
</reference>
<gene>
    <name evidence="2" type="ORF">K8U78_00110</name>
</gene>
<dbReference type="Gene3D" id="1.25.40.10">
    <property type="entry name" value="Tetratricopeptide repeat domain"/>
    <property type="match status" value="1"/>
</dbReference>
<dbReference type="Proteomes" id="UP000715651">
    <property type="component" value="Unassembled WGS sequence"/>
</dbReference>
<accession>A0A921FUB4</accession>
<reference evidence="2" key="2">
    <citation type="submission" date="2021-09" db="EMBL/GenBank/DDBJ databases">
        <authorList>
            <person name="Gilroy R."/>
        </authorList>
    </citation>
    <scope>NUCLEOTIDE SEQUENCE</scope>
    <source>
        <strain evidence="2">578</strain>
    </source>
</reference>
<evidence type="ECO:0000313" key="2">
    <source>
        <dbReference type="EMBL" id="HJF17577.1"/>
    </source>
</evidence>
<feature type="region of interest" description="Disordered" evidence="1">
    <location>
        <begin position="160"/>
        <end position="190"/>
    </location>
</feature>
<dbReference type="InterPro" id="IPR036249">
    <property type="entry name" value="Thioredoxin-like_sf"/>
</dbReference>
<proteinExistence type="predicted"/>
<evidence type="ECO:0000313" key="3">
    <source>
        <dbReference type="Proteomes" id="UP000715651"/>
    </source>
</evidence>
<dbReference type="InterPro" id="IPR011990">
    <property type="entry name" value="TPR-like_helical_dom_sf"/>
</dbReference>
<comment type="caution">
    <text evidence="2">The sequence shown here is derived from an EMBL/GenBank/DDBJ whole genome shotgun (WGS) entry which is preliminary data.</text>
</comment>
<dbReference type="SUPFAM" id="SSF52833">
    <property type="entry name" value="Thioredoxin-like"/>
    <property type="match status" value="1"/>
</dbReference>
<dbReference type="Gene3D" id="3.40.30.10">
    <property type="entry name" value="Glutaredoxin"/>
    <property type="match status" value="1"/>
</dbReference>
<sequence length="365" mass="38023">MADKQEKMNVGISLAGAVDLSTVAHHVDAKPGEKGGAPKAGGYTIDVTTESFESVVRSSQTYPVLLYVWIADDDRLFKLTEVLHKAVDAQKGGIQLARIDAKKYPAIAQALQLQGVPALVLLLGGRPIPITQGVPDASELAQMDRVVARLVELAHKQGISGTAPHMESSDQGSQDSESSASDGSDGYGTARMDAQADAAAGAGASTSAAGAGVPGAAGAGAAGATANVNVPPTHQKAHDLAAQGDFSGAALEYGKVMEADPSDRIAAREHAKALLLARSATANVNKVREAAAANPDDVDAQLAVADVDLIGGFVDDAFSRLLDFAASHREALDEVRKRLVSYFPICRDDDPRVQRARRRLSVLLY</sequence>
<feature type="compositionally biased region" description="Low complexity" evidence="1">
    <location>
        <begin position="169"/>
        <end position="190"/>
    </location>
</feature>